<dbReference type="EMBL" id="BMIP01000005">
    <property type="protein sequence ID" value="GGD73847.1"/>
    <property type="molecule type" value="Genomic_DNA"/>
</dbReference>
<organism evidence="1 2">
    <name type="scientific">Croceicoccus mobilis</name>
    <dbReference type="NCBI Taxonomy" id="1703339"/>
    <lineage>
        <taxon>Bacteria</taxon>
        <taxon>Pseudomonadati</taxon>
        <taxon>Pseudomonadota</taxon>
        <taxon>Alphaproteobacteria</taxon>
        <taxon>Sphingomonadales</taxon>
        <taxon>Erythrobacteraceae</taxon>
        <taxon>Croceicoccus</taxon>
    </lineage>
</organism>
<protein>
    <submittedName>
        <fullName evidence="1">Uncharacterized protein</fullName>
    </submittedName>
</protein>
<accession>A0A917DVY6</accession>
<dbReference type="Proteomes" id="UP000612349">
    <property type="component" value="Unassembled WGS sequence"/>
</dbReference>
<gene>
    <name evidence="1" type="ORF">GCM10010990_24340</name>
</gene>
<comment type="caution">
    <text evidence="1">The sequence shown here is derived from an EMBL/GenBank/DDBJ whole genome shotgun (WGS) entry which is preliminary data.</text>
</comment>
<reference evidence="1" key="1">
    <citation type="journal article" date="2014" name="Int. J. Syst. Evol. Microbiol.">
        <title>Complete genome sequence of Corynebacterium casei LMG S-19264T (=DSM 44701T), isolated from a smear-ripened cheese.</title>
        <authorList>
            <consortium name="US DOE Joint Genome Institute (JGI-PGF)"/>
            <person name="Walter F."/>
            <person name="Albersmeier A."/>
            <person name="Kalinowski J."/>
            <person name="Ruckert C."/>
        </authorList>
    </citation>
    <scope>NUCLEOTIDE SEQUENCE</scope>
    <source>
        <strain evidence="1">CGMCC 1.15360</strain>
    </source>
</reference>
<evidence type="ECO:0000313" key="2">
    <source>
        <dbReference type="Proteomes" id="UP000612349"/>
    </source>
</evidence>
<dbReference type="AlphaFoldDB" id="A0A917DVY6"/>
<reference evidence="1" key="2">
    <citation type="submission" date="2020-09" db="EMBL/GenBank/DDBJ databases">
        <authorList>
            <person name="Sun Q."/>
            <person name="Zhou Y."/>
        </authorList>
    </citation>
    <scope>NUCLEOTIDE SEQUENCE</scope>
    <source>
        <strain evidence="1">CGMCC 1.15360</strain>
    </source>
</reference>
<dbReference type="RefSeq" id="WP_156522170.1">
    <property type="nucleotide sequence ID" value="NZ_BMIP01000005.1"/>
</dbReference>
<proteinExistence type="predicted"/>
<keyword evidence="2" id="KW-1185">Reference proteome</keyword>
<name>A0A917DVY6_9SPHN</name>
<evidence type="ECO:0000313" key="1">
    <source>
        <dbReference type="EMBL" id="GGD73847.1"/>
    </source>
</evidence>
<sequence>MSLSECIVGLVAEGRIRKGQAGEAERIYTERFNALKNQMGASAAASQASEEAIAALEAQALRRKFLAGLQLDTQARISADMKAMPAAAEMAPSIRAPGRRCWGAMARRAIPTSKGAGRRCAAARMA</sequence>